<keyword evidence="5" id="KW-0812">Transmembrane</keyword>
<feature type="transmembrane region" description="Helical" evidence="5">
    <location>
        <begin position="25"/>
        <end position="46"/>
    </location>
</feature>
<name>A0A1M5YCT3_9BACT</name>
<dbReference type="GO" id="GO:0030313">
    <property type="term" value="C:cell envelope"/>
    <property type="evidence" value="ECO:0007669"/>
    <property type="project" value="UniProtKB-SubCell"/>
</dbReference>
<dbReference type="EMBL" id="FQXS01000033">
    <property type="protein sequence ID" value="SHI09855.1"/>
    <property type="molecule type" value="Genomic_DNA"/>
</dbReference>
<gene>
    <name evidence="8" type="ORF">SAMN02745124_03882</name>
</gene>
<comment type="subcellular location">
    <subcellularLocation>
        <location evidence="1">Cell envelope</location>
    </subcellularLocation>
</comment>
<evidence type="ECO:0000259" key="6">
    <source>
        <dbReference type="Pfam" id="PF25917"/>
    </source>
</evidence>
<accession>A0A1M5YCT3</accession>
<dbReference type="Pfam" id="PF25917">
    <property type="entry name" value="BSH_RND"/>
    <property type="match status" value="1"/>
</dbReference>
<dbReference type="AlphaFoldDB" id="A0A1M5YCT3"/>
<feature type="domain" description="CusB-like beta-barrel" evidence="7">
    <location>
        <begin position="249"/>
        <end position="322"/>
    </location>
</feature>
<dbReference type="SUPFAM" id="SSF111369">
    <property type="entry name" value="HlyD-like secretion proteins"/>
    <property type="match status" value="1"/>
</dbReference>
<dbReference type="GO" id="GO:0022857">
    <property type="term" value="F:transmembrane transporter activity"/>
    <property type="evidence" value="ECO:0007669"/>
    <property type="project" value="InterPro"/>
</dbReference>
<evidence type="ECO:0000256" key="4">
    <source>
        <dbReference type="SAM" id="MobiDB-lite"/>
    </source>
</evidence>
<keyword evidence="5" id="KW-0472">Membrane</keyword>
<dbReference type="Proteomes" id="UP000184139">
    <property type="component" value="Unassembled WGS sequence"/>
</dbReference>
<evidence type="ECO:0000259" key="7">
    <source>
        <dbReference type="Pfam" id="PF25954"/>
    </source>
</evidence>
<dbReference type="InterPro" id="IPR050465">
    <property type="entry name" value="UPF0194_transport"/>
</dbReference>
<dbReference type="RefSeq" id="WP_073378767.1">
    <property type="nucleotide sequence ID" value="NZ_FQXS01000033.1"/>
</dbReference>
<proteinExistence type="inferred from homology"/>
<organism evidence="8 9">
    <name type="scientific">Desulfofustis glycolicus DSM 9705</name>
    <dbReference type="NCBI Taxonomy" id="1121409"/>
    <lineage>
        <taxon>Bacteria</taxon>
        <taxon>Pseudomonadati</taxon>
        <taxon>Thermodesulfobacteriota</taxon>
        <taxon>Desulfobulbia</taxon>
        <taxon>Desulfobulbales</taxon>
        <taxon>Desulfocapsaceae</taxon>
        <taxon>Desulfofustis</taxon>
    </lineage>
</organism>
<dbReference type="InterPro" id="IPR058792">
    <property type="entry name" value="Beta-barrel_RND_2"/>
</dbReference>
<dbReference type="FunFam" id="2.40.30.170:FF:000010">
    <property type="entry name" value="Efflux RND transporter periplasmic adaptor subunit"/>
    <property type="match status" value="1"/>
</dbReference>
<keyword evidence="3" id="KW-0175">Coiled coil</keyword>
<evidence type="ECO:0000256" key="5">
    <source>
        <dbReference type="SAM" id="Phobius"/>
    </source>
</evidence>
<evidence type="ECO:0000256" key="3">
    <source>
        <dbReference type="ARBA" id="ARBA00023054"/>
    </source>
</evidence>
<dbReference type="InterPro" id="IPR006143">
    <property type="entry name" value="RND_pump_MFP"/>
</dbReference>
<dbReference type="Gene3D" id="2.40.50.100">
    <property type="match status" value="1"/>
</dbReference>
<dbReference type="Pfam" id="PF25954">
    <property type="entry name" value="Beta-barrel_RND_2"/>
    <property type="match status" value="1"/>
</dbReference>
<feature type="region of interest" description="Disordered" evidence="4">
    <location>
        <begin position="356"/>
        <end position="393"/>
    </location>
</feature>
<keyword evidence="5" id="KW-1133">Transmembrane helix</keyword>
<evidence type="ECO:0000313" key="9">
    <source>
        <dbReference type="Proteomes" id="UP000184139"/>
    </source>
</evidence>
<dbReference type="PANTHER" id="PTHR32347:SF14">
    <property type="entry name" value="EFFLUX SYSTEM COMPONENT YKNX-RELATED"/>
    <property type="match status" value="1"/>
</dbReference>
<dbReference type="InterPro" id="IPR058625">
    <property type="entry name" value="MdtA-like_BSH"/>
</dbReference>
<comment type="similarity">
    <text evidence="2">Belongs to the membrane fusion protein (MFP) (TC 8.A.1) family.</text>
</comment>
<dbReference type="NCBIfam" id="TIGR01730">
    <property type="entry name" value="RND_mfp"/>
    <property type="match status" value="1"/>
</dbReference>
<dbReference type="Gene3D" id="2.40.30.170">
    <property type="match status" value="1"/>
</dbReference>
<evidence type="ECO:0000313" key="8">
    <source>
        <dbReference type="EMBL" id="SHI09855.1"/>
    </source>
</evidence>
<dbReference type="GO" id="GO:0016020">
    <property type="term" value="C:membrane"/>
    <property type="evidence" value="ECO:0007669"/>
    <property type="project" value="InterPro"/>
</dbReference>
<evidence type="ECO:0000256" key="1">
    <source>
        <dbReference type="ARBA" id="ARBA00004196"/>
    </source>
</evidence>
<protein>
    <submittedName>
        <fullName evidence="8">HlyD family secretion protein</fullName>
    </submittedName>
</protein>
<reference evidence="8 9" key="1">
    <citation type="submission" date="2016-11" db="EMBL/GenBank/DDBJ databases">
        <authorList>
            <person name="Jaros S."/>
            <person name="Januszkiewicz K."/>
            <person name="Wedrychowicz H."/>
        </authorList>
    </citation>
    <scope>NUCLEOTIDE SEQUENCE [LARGE SCALE GENOMIC DNA]</scope>
    <source>
        <strain evidence="8 9">DSM 9705</strain>
    </source>
</reference>
<evidence type="ECO:0000256" key="2">
    <source>
        <dbReference type="ARBA" id="ARBA00009477"/>
    </source>
</evidence>
<keyword evidence="9" id="KW-1185">Reference proteome</keyword>
<dbReference type="Gene3D" id="1.10.287.470">
    <property type="entry name" value="Helix hairpin bin"/>
    <property type="match status" value="1"/>
</dbReference>
<feature type="domain" description="Multidrug resistance protein MdtA-like barrel-sandwich hybrid" evidence="6">
    <location>
        <begin position="80"/>
        <end position="237"/>
    </location>
</feature>
<dbReference type="PANTHER" id="PTHR32347">
    <property type="entry name" value="EFFLUX SYSTEM COMPONENT YKNX-RELATED"/>
    <property type="match status" value="1"/>
</dbReference>
<dbReference type="STRING" id="1121409.SAMN02745124_03882"/>
<sequence>MTNHSEDSVNETLAHLSSHGGRRRLVRWLVIVVIVLVAGAIVLVWYQRRDGDAVGYQTQPVEQGDLVITVTATGNLAATNQVEVGSELSGIITSMTADFNDSVKRNQPLVYLDDVRYQAAVHKSRAEVASARANHRQTQATRNAADKTLTRYRRTHELTGGKSPSQELIDQAEADLERAIASVDAAAAAIEMAEAGLQANENDLEKTIIYAPINGFVLSRDVEVGQTVAASLQAPILYTLAEDLRQMELQVDVDEADVGRVKEGQAATFTVDAYPQQQFVADITQVRYGAVTTDGVVTYQAVLNVANPDLLLRPGMTATAEIVVEKIEDTLLVPNSALRYRPDSLVRQAGTSGGLLSSLLPGPRRRPSRSMTAADNDKLPGQGATVWTLSPDRRPAPLTVHPLATDGARTAVSADGLQPGRAVITNEIMAVN</sequence>
<dbReference type="OrthoDB" id="9784484at2"/>